<evidence type="ECO:0000313" key="3">
    <source>
        <dbReference type="Proteomes" id="UP000219193"/>
    </source>
</evidence>
<dbReference type="OrthoDB" id="1202013at2"/>
<feature type="signal peptide" evidence="1">
    <location>
        <begin position="1"/>
        <end position="18"/>
    </location>
</feature>
<dbReference type="RefSeq" id="WP_097055962.1">
    <property type="nucleotide sequence ID" value="NZ_OCMF01000002.1"/>
</dbReference>
<keyword evidence="1" id="KW-0732">Signal</keyword>
<evidence type="ECO:0000256" key="1">
    <source>
        <dbReference type="SAM" id="SignalP"/>
    </source>
</evidence>
<name>A0A285X6Y5_9FLAO</name>
<accession>A0A285X6Y5</accession>
<dbReference type="EMBL" id="OCMF01000002">
    <property type="protein sequence ID" value="SOC80169.1"/>
    <property type="molecule type" value="Genomic_DNA"/>
</dbReference>
<evidence type="ECO:0008006" key="4">
    <source>
        <dbReference type="Google" id="ProtNLM"/>
    </source>
</evidence>
<dbReference type="PROSITE" id="PS51257">
    <property type="entry name" value="PROKAR_LIPOPROTEIN"/>
    <property type="match status" value="1"/>
</dbReference>
<keyword evidence="3" id="KW-1185">Reference proteome</keyword>
<feature type="chain" id="PRO_5012131491" description="DNA topoisomerase IV" evidence="1">
    <location>
        <begin position="19"/>
        <end position="124"/>
    </location>
</feature>
<dbReference type="Proteomes" id="UP000219193">
    <property type="component" value="Unassembled WGS sequence"/>
</dbReference>
<evidence type="ECO:0000313" key="2">
    <source>
        <dbReference type="EMBL" id="SOC80169.1"/>
    </source>
</evidence>
<dbReference type="AlphaFoldDB" id="A0A285X6Y5"/>
<reference evidence="3" key="1">
    <citation type="submission" date="2017-09" db="EMBL/GenBank/DDBJ databases">
        <authorList>
            <person name="Varghese N."/>
            <person name="Submissions S."/>
        </authorList>
    </citation>
    <scope>NUCLEOTIDE SEQUENCE [LARGE SCALE GENOMIC DNA]</scope>
    <source>
        <strain evidence="3">CGMCC 1.12641</strain>
    </source>
</reference>
<protein>
    <recommendedName>
        <fullName evidence="4">DNA topoisomerase IV</fullName>
    </recommendedName>
</protein>
<proteinExistence type="predicted"/>
<organism evidence="2 3">
    <name type="scientific">Salinimicrobium sediminis</name>
    <dbReference type="NCBI Taxonomy" id="1343891"/>
    <lineage>
        <taxon>Bacteria</taxon>
        <taxon>Pseudomonadati</taxon>
        <taxon>Bacteroidota</taxon>
        <taxon>Flavobacteriia</taxon>
        <taxon>Flavobacteriales</taxon>
        <taxon>Flavobacteriaceae</taxon>
        <taxon>Salinimicrobium</taxon>
    </lineage>
</organism>
<sequence>MKRILPCLLLILSLSSCFQPERNCSDFKTGTFEFESYLEGELVKSQFVRNDSIEIDYFRGNTDTSSIRWINNCEYIIANKNPKNRAEEKPIHIKILTTKGNTYTFEYGLVGESKKQRGTVVKVE</sequence>
<gene>
    <name evidence="2" type="ORF">SAMN06296241_1714</name>
</gene>